<proteinExistence type="predicted"/>
<reference evidence="1 2" key="2">
    <citation type="journal article" date="2022" name="Mol. Ecol. Resour.">
        <title>The genomes of chicory, endive, great burdock and yacon provide insights into Asteraceae paleo-polyploidization history and plant inulin production.</title>
        <authorList>
            <person name="Fan W."/>
            <person name="Wang S."/>
            <person name="Wang H."/>
            <person name="Wang A."/>
            <person name="Jiang F."/>
            <person name="Liu H."/>
            <person name="Zhao H."/>
            <person name="Xu D."/>
            <person name="Zhang Y."/>
        </authorList>
    </citation>
    <scope>NUCLEOTIDE SEQUENCE [LARGE SCALE GENOMIC DNA]</scope>
    <source>
        <strain evidence="2">cv. Yunnan</strain>
        <tissue evidence="1">Leaves</tissue>
    </source>
</reference>
<comment type="caution">
    <text evidence="1">The sequence shown here is derived from an EMBL/GenBank/DDBJ whole genome shotgun (WGS) entry which is preliminary data.</text>
</comment>
<keyword evidence="2" id="KW-1185">Reference proteome</keyword>
<evidence type="ECO:0000313" key="2">
    <source>
        <dbReference type="Proteomes" id="UP001056120"/>
    </source>
</evidence>
<reference evidence="2" key="1">
    <citation type="journal article" date="2022" name="Mol. Ecol. Resour.">
        <title>The genomes of chicory, endive, great burdock and yacon provide insights into Asteraceae palaeo-polyploidization history and plant inulin production.</title>
        <authorList>
            <person name="Fan W."/>
            <person name="Wang S."/>
            <person name="Wang H."/>
            <person name="Wang A."/>
            <person name="Jiang F."/>
            <person name="Liu H."/>
            <person name="Zhao H."/>
            <person name="Xu D."/>
            <person name="Zhang Y."/>
        </authorList>
    </citation>
    <scope>NUCLEOTIDE SEQUENCE [LARGE SCALE GENOMIC DNA]</scope>
    <source>
        <strain evidence="2">cv. Yunnan</strain>
    </source>
</reference>
<dbReference type="EMBL" id="CM042036">
    <property type="protein sequence ID" value="KAI3744505.1"/>
    <property type="molecule type" value="Genomic_DNA"/>
</dbReference>
<dbReference type="Proteomes" id="UP001056120">
    <property type="component" value="Linkage Group LG19"/>
</dbReference>
<organism evidence="1 2">
    <name type="scientific">Smallanthus sonchifolius</name>
    <dbReference type="NCBI Taxonomy" id="185202"/>
    <lineage>
        <taxon>Eukaryota</taxon>
        <taxon>Viridiplantae</taxon>
        <taxon>Streptophyta</taxon>
        <taxon>Embryophyta</taxon>
        <taxon>Tracheophyta</taxon>
        <taxon>Spermatophyta</taxon>
        <taxon>Magnoliopsida</taxon>
        <taxon>eudicotyledons</taxon>
        <taxon>Gunneridae</taxon>
        <taxon>Pentapetalae</taxon>
        <taxon>asterids</taxon>
        <taxon>campanulids</taxon>
        <taxon>Asterales</taxon>
        <taxon>Asteraceae</taxon>
        <taxon>Asteroideae</taxon>
        <taxon>Heliantheae alliance</taxon>
        <taxon>Millerieae</taxon>
        <taxon>Smallanthus</taxon>
    </lineage>
</organism>
<protein>
    <submittedName>
        <fullName evidence="1">Uncharacterized protein</fullName>
    </submittedName>
</protein>
<accession>A0ACB9DDJ2</accession>
<name>A0ACB9DDJ2_9ASTR</name>
<gene>
    <name evidence="1" type="ORF">L1987_57588</name>
</gene>
<sequence>MLSPPPSRCTQHLLSWLCNCDSSSTCRDPYLTSTRRFRKAKACFDNQSEESWAMVDPVEESDEKRRKGPASKAFPNLEIHQSNGESPPFKSTKHSLNHRRFSLRSNKEIERDGKSPSPITLSHLEINTRY</sequence>
<evidence type="ECO:0000313" key="1">
    <source>
        <dbReference type="EMBL" id="KAI3744505.1"/>
    </source>
</evidence>